<evidence type="ECO:0000259" key="3">
    <source>
        <dbReference type="Pfam" id="PF01370"/>
    </source>
</evidence>
<dbReference type="InterPro" id="IPR050425">
    <property type="entry name" value="NAD(P)_dehydrat-like"/>
</dbReference>
<sequence>MTTINPKAPVLVTGASGYIASWIVKYLLEAGHTVHGAVRDPAKKSGLEHLHALSKQHPDRLKLFKADLLVQGSYDAAMEGCELVMHTASPFVISGFSDSMEALVRPALEGTRNVLEGANRVSSVKRIVLTSSVVAIHGDNIDSLNVPNNTFTEEHWNSTSTADHQPYPYSKTVAEREAWAINSKQSRWDMVTINPGLVLGPTLTKSSDSASMGIMKQLVGGMMFPAAPHLQMGLVDVRDVATAHIKAGYTSTAKGRHITSAGNPTMLQLGKLLRKRFGNKYLFPFMQAPKAMIWLIAPLAGMTRKYISLNVGYPTRFDASKSQRELGMKYRTTEETVCDHFQQMLNDGVIKRRG</sequence>
<keyword evidence="1" id="KW-0560">Oxidoreductase</keyword>
<dbReference type="InterPro" id="IPR001509">
    <property type="entry name" value="Epimerase_deHydtase"/>
</dbReference>
<dbReference type="PANTHER" id="PTHR10366">
    <property type="entry name" value="NAD DEPENDENT EPIMERASE/DEHYDRATASE"/>
    <property type="match status" value="1"/>
</dbReference>
<comment type="caution">
    <text evidence="4">The sequence shown here is derived from an EMBL/GenBank/DDBJ whole genome shotgun (WGS) entry which is preliminary data.</text>
</comment>
<dbReference type="EMBL" id="QANS01000001">
    <property type="protein sequence ID" value="PTU32951.1"/>
    <property type="molecule type" value="Genomic_DNA"/>
</dbReference>
<proteinExistence type="inferred from homology"/>
<dbReference type="RefSeq" id="WP_107938659.1">
    <property type="nucleotide sequence ID" value="NZ_QANS01000001.1"/>
</dbReference>
<organism evidence="4 5">
    <name type="scientific">Stenotrophobium rhamnosiphilum</name>
    <dbReference type="NCBI Taxonomy" id="2029166"/>
    <lineage>
        <taxon>Bacteria</taxon>
        <taxon>Pseudomonadati</taxon>
        <taxon>Pseudomonadota</taxon>
        <taxon>Gammaproteobacteria</taxon>
        <taxon>Nevskiales</taxon>
        <taxon>Nevskiaceae</taxon>
        <taxon>Stenotrophobium</taxon>
    </lineage>
</organism>
<reference evidence="4 5" key="1">
    <citation type="submission" date="2018-04" db="EMBL/GenBank/DDBJ databases">
        <title>Novel species isolated from glacier.</title>
        <authorList>
            <person name="Liu Q."/>
            <person name="Xin Y.-H."/>
        </authorList>
    </citation>
    <scope>NUCLEOTIDE SEQUENCE [LARGE SCALE GENOMIC DNA]</scope>
    <source>
        <strain evidence="4 5">GT1R17</strain>
    </source>
</reference>
<feature type="domain" description="NAD-dependent epimerase/dehydratase" evidence="3">
    <location>
        <begin position="10"/>
        <end position="248"/>
    </location>
</feature>
<accession>A0A2T5MK41</accession>
<protein>
    <submittedName>
        <fullName evidence="4">Diaminohydroxyphosphoribosylaminopyrimidine deaminase</fullName>
    </submittedName>
</protein>
<comment type="similarity">
    <text evidence="2">Belongs to the NAD(P)-dependent epimerase/dehydratase family. Dihydroflavonol-4-reductase subfamily.</text>
</comment>
<evidence type="ECO:0000256" key="2">
    <source>
        <dbReference type="ARBA" id="ARBA00023445"/>
    </source>
</evidence>
<evidence type="ECO:0000313" key="5">
    <source>
        <dbReference type="Proteomes" id="UP000244248"/>
    </source>
</evidence>
<dbReference type="PANTHER" id="PTHR10366:SF564">
    <property type="entry name" value="STEROL-4-ALPHA-CARBOXYLATE 3-DEHYDROGENASE, DECARBOXYLATING"/>
    <property type="match status" value="1"/>
</dbReference>
<dbReference type="OrthoDB" id="9778052at2"/>
<dbReference type="CDD" id="cd05227">
    <property type="entry name" value="AR_SDR_e"/>
    <property type="match status" value="1"/>
</dbReference>
<dbReference type="AlphaFoldDB" id="A0A2T5MK41"/>
<gene>
    <name evidence="4" type="ORF">CJD38_02230</name>
</gene>
<name>A0A2T5MK41_9GAMM</name>
<evidence type="ECO:0000256" key="1">
    <source>
        <dbReference type="ARBA" id="ARBA00023002"/>
    </source>
</evidence>
<dbReference type="GO" id="GO:0016616">
    <property type="term" value="F:oxidoreductase activity, acting on the CH-OH group of donors, NAD or NADP as acceptor"/>
    <property type="evidence" value="ECO:0007669"/>
    <property type="project" value="TreeGrafter"/>
</dbReference>
<dbReference type="Proteomes" id="UP000244248">
    <property type="component" value="Unassembled WGS sequence"/>
</dbReference>
<keyword evidence="5" id="KW-1185">Reference proteome</keyword>
<evidence type="ECO:0000313" key="4">
    <source>
        <dbReference type="EMBL" id="PTU32951.1"/>
    </source>
</evidence>
<dbReference type="Gene3D" id="3.40.50.720">
    <property type="entry name" value="NAD(P)-binding Rossmann-like Domain"/>
    <property type="match status" value="1"/>
</dbReference>
<dbReference type="Pfam" id="PF01370">
    <property type="entry name" value="Epimerase"/>
    <property type="match status" value="1"/>
</dbReference>
<dbReference type="SUPFAM" id="SSF51735">
    <property type="entry name" value="NAD(P)-binding Rossmann-fold domains"/>
    <property type="match status" value="1"/>
</dbReference>
<dbReference type="InterPro" id="IPR036291">
    <property type="entry name" value="NAD(P)-bd_dom_sf"/>
</dbReference>
<dbReference type="FunFam" id="3.40.50.720:FF:000336">
    <property type="entry name" value="Aldehyde reductase"/>
    <property type="match status" value="1"/>
</dbReference>